<keyword evidence="3" id="KW-1185">Reference proteome</keyword>
<evidence type="ECO:0000313" key="3">
    <source>
        <dbReference type="Proteomes" id="UP001596337"/>
    </source>
</evidence>
<organism evidence="2 3">
    <name type="scientific">Haloechinothrix salitolerans</name>
    <dbReference type="NCBI Taxonomy" id="926830"/>
    <lineage>
        <taxon>Bacteria</taxon>
        <taxon>Bacillati</taxon>
        <taxon>Actinomycetota</taxon>
        <taxon>Actinomycetes</taxon>
        <taxon>Pseudonocardiales</taxon>
        <taxon>Pseudonocardiaceae</taxon>
        <taxon>Haloechinothrix</taxon>
    </lineage>
</organism>
<proteinExistence type="predicted"/>
<protein>
    <recommendedName>
        <fullName evidence="4">MCE family protein</fullName>
    </recommendedName>
</protein>
<dbReference type="RefSeq" id="WP_345389869.1">
    <property type="nucleotide sequence ID" value="NZ_BAABLA010000003.1"/>
</dbReference>
<comment type="caution">
    <text evidence="2">The sequence shown here is derived from an EMBL/GenBank/DDBJ whole genome shotgun (WGS) entry which is preliminary data.</text>
</comment>
<evidence type="ECO:0008006" key="4">
    <source>
        <dbReference type="Google" id="ProtNLM"/>
    </source>
</evidence>
<sequence length="169" mass="18349">MSQRSGQWTGRGQRRQRLSDVTVNMIVTRPIDAIDATIYTSAKVIEDTSAALGALPSLARTLEQLRPGGVLLEEVVKLKKTLDRIDRIGTFVAEELPETQQQLEALNSQLNDSVNRIGELARAILTQTAVNNALNDSIRLLSKGLGVAQGTAETLGRALGRTRATKDET</sequence>
<dbReference type="EMBL" id="JBHSXX010000001">
    <property type="protein sequence ID" value="MFC6869333.1"/>
    <property type="molecule type" value="Genomic_DNA"/>
</dbReference>
<reference evidence="3" key="1">
    <citation type="journal article" date="2019" name="Int. J. Syst. Evol. Microbiol.">
        <title>The Global Catalogue of Microorganisms (GCM) 10K type strain sequencing project: providing services to taxonomists for standard genome sequencing and annotation.</title>
        <authorList>
            <consortium name="The Broad Institute Genomics Platform"/>
            <consortium name="The Broad Institute Genome Sequencing Center for Infectious Disease"/>
            <person name="Wu L."/>
            <person name="Ma J."/>
        </authorList>
    </citation>
    <scope>NUCLEOTIDE SEQUENCE [LARGE SCALE GENOMIC DNA]</scope>
    <source>
        <strain evidence="3">KCTC 32255</strain>
    </source>
</reference>
<name>A0ABW2C305_9PSEU</name>
<evidence type="ECO:0000256" key="1">
    <source>
        <dbReference type="SAM" id="Coils"/>
    </source>
</evidence>
<keyword evidence="1" id="KW-0175">Coiled coil</keyword>
<feature type="coiled-coil region" evidence="1">
    <location>
        <begin position="96"/>
        <end position="123"/>
    </location>
</feature>
<dbReference type="Proteomes" id="UP001596337">
    <property type="component" value="Unassembled WGS sequence"/>
</dbReference>
<evidence type="ECO:0000313" key="2">
    <source>
        <dbReference type="EMBL" id="MFC6869333.1"/>
    </source>
</evidence>
<accession>A0ABW2C305</accession>
<gene>
    <name evidence="2" type="ORF">ACFQGD_19500</name>
</gene>